<keyword evidence="3" id="KW-1185">Reference proteome</keyword>
<protein>
    <recommendedName>
        <fullName evidence="1">F-box domain-containing protein</fullName>
    </recommendedName>
</protein>
<accession>A0A8H7Q9M7</accession>
<dbReference type="Proteomes" id="UP000612746">
    <property type="component" value="Unassembled WGS sequence"/>
</dbReference>
<gene>
    <name evidence="2" type="ORF">INT44_001306</name>
</gene>
<feature type="domain" description="F-box" evidence="1">
    <location>
        <begin position="1"/>
        <end position="36"/>
    </location>
</feature>
<reference evidence="2" key="1">
    <citation type="submission" date="2020-12" db="EMBL/GenBank/DDBJ databases">
        <title>Metabolic potential, ecology and presence of endohyphal bacteria is reflected in genomic diversity of Mucoromycotina.</title>
        <authorList>
            <person name="Muszewska A."/>
            <person name="Okrasinska A."/>
            <person name="Steczkiewicz K."/>
            <person name="Drgas O."/>
            <person name="Orlowska M."/>
            <person name="Perlinska-Lenart U."/>
            <person name="Aleksandrzak-Piekarczyk T."/>
            <person name="Szatraj K."/>
            <person name="Zielenkiewicz U."/>
            <person name="Pilsyk S."/>
            <person name="Malc E."/>
            <person name="Mieczkowski P."/>
            <person name="Kruszewska J.S."/>
            <person name="Biernat P."/>
            <person name="Pawlowska J."/>
        </authorList>
    </citation>
    <scope>NUCLEOTIDE SEQUENCE</scope>
    <source>
        <strain evidence="2">WA0000051536</strain>
    </source>
</reference>
<comment type="caution">
    <text evidence="2">The sequence shown here is derived from an EMBL/GenBank/DDBJ whole genome shotgun (WGS) entry which is preliminary data.</text>
</comment>
<sequence>MSLSILPTEIILIVLQQLETKDVWAVERTAHRMRTIALLDISRRMKFITAHWQFKINSESPYKVSEGKFDMATKSMVYNVPPETIIQLDKAVRDIYCILFRSISAQATVWHDMARLKQEGTCWSAISNAGRYQVDADIREEGGSCKVMIRSIKVPIREFKALIA</sequence>
<evidence type="ECO:0000259" key="1">
    <source>
        <dbReference type="PROSITE" id="PS50181"/>
    </source>
</evidence>
<dbReference type="CDD" id="cd09917">
    <property type="entry name" value="F-box_SF"/>
    <property type="match status" value="1"/>
</dbReference>
<dbReference type="SUPFAM" id="SSF81383">
    <property type="entry name" value="F-box domain"/>
    <property type="match status" value="1"/>
</dbReference>
<evidence type="ECO:0000313" key="3">
    <source>
        <dbReference type="Proteomes" id="UP000612746"/>
    </source>
</evidence>
<proteinExistence type="predicted"/>
<dbReference type="EMBL" id="JAEPRA010000002">
    <property type="protein sequence ID" value="KAG2188552.1"/>
    <property type="molecule type" value="Genomic_DNA"/>
</dbReference>
<dbReference type="InterPro" id="IPR036047">
    <property type="entry name" value="F-box-like_dom_sf"/>
</dbReference>
<dbReference type="AlphaFoldDB" id="A0A8H7Q9M7"/>
<organism evidence="2 3">
    <name type="scientific">Umbelopsis vinacea</name>
    <dbReference type="NCBI Taxonomy" id="44442"/>
    <lineage>
        <taxon>Eukaryota</taxon>
        <taxon>Fungi</taxon>
        <taxon>Fungi incertae sedis</taxon>
        <taxon>Mucoromycota</taxon>
        <taxon>Mucoromycotina</taxon>
        <taxon>Umbelopsidomycetes</taxon>
        <taxon>Umbelopsidales</taxon>
        <taxon>Umbelopsidaceae</taxon>
        <taxon>Umbelopsis</taxon>
    </lineage>
</organism>
<dbReference type="PROSITE" id="PS50181">
    <property type="entry name" value="FBOX"/>
    <property type="match status" value="1"/>
</dbReference>
<dbReference type="OrthoDB" id="2153609at2759"/>
<dbReference type="InterPro" id="IPR001810">
    <property type="entry name" value="F-box_dom"/>
</dbReference>
<evidence type="ECO:0000313" key="2">
    <source>
        <dbReference type="EMBL" id="KAG2188552.1"/>
    </source>
</evidence>
<name>A0A8H7Q9M7_9FUNG</name>